<evidence type="ECO:0000313" key="1">
    <source>
        <dbReference type="EMBL" id="CAB3736780.1"/>
    </source>
</evidence>
<protein>
    <submittedName>
        <fullName evidence="1">Uncharacterized protein</fullName>
    </submittedName>
</protein>
<dbReference type="Proteomes" id="UP000494205">
    <property type="component" value="Unassembled WGS sequence"/>
</dbReference>
<evidence type="ECO:0000313" key="3">
    <source>
        <dbReference type="Proteomes" id="UP000235659"/>
    </source>
</evidence>
<evidence type="ECO:0000313" key="2">
    <source>
        <dbReference type="EMBL" id="PMS24446.1"/>
    </source>
</evidence>
<reference evidence="2 3" key="1">
    <citation type="submission" date="2018-01" db="EMBL/GenBank/DDBJ databases">
        <title>Whole genome analyses suggest that Burkholderia sensu lato contains two further novel genera in the rhizoxinica-symbiotica group Mycetohabitans gen. nov., and Trinickia gen. nov.: implications for the evolution of diazotrophy and nodulation in the Burkholderiaceae.</title>
        <authorList>
            <person name="Estrada-de los Santos P."/>
            <person name="Palmer M."/>
            <person name="Chavez-Ramirez B."/>
            <person name="Beukes C."/>
            <person name="Steenkamp E.T."/>
            <person name="Hirsch A.M."/>
            <person name="Manyaka P."/>
            <person name="Maluk M."/>
            <person name="Lafos M."/>
            <person name="Crook M."/>
            <person name="Gross E."/>
            <person name="Simon M.F."/>
            <person name="Bueno dos Reis Junior F."/>
            <person name="Poole P.S."/>
            <person name="Venter S.N."/>
            <person name="James E.K."/>
        </authorList>
    </citation>
    <scope>NUCLEOTIDE SEQUENCE [LARGE SCALE GENOMIC DNA]</scope>
    <source>
        <strain evidence="2 3">WSM 3937</strain>
    </source>
</reference>
<organism evidence="1 4">
    <name type="scientific">Paraburkholderia rhynchosiae</name>
    <dbReference type="NCBI Taxonomy" id="487049"/>
    <lineage>
        <taxon>Bacteria</taxon>
        <taxon>Pseudomonadati</taxon>
        <taxon>Pseudomonadota</taxon>
        <taxon>Betaproteobacteria</taxon>
        <taxon>Burkholderiales</taxon>
        <taxon>Burkholderiaceae</taxon>
        <taxon>Paraburkholderia</taxon>
    </lineage>
</organism>
<name>A0A2N7W4X9_9BURK</name>
<dbReference type="RefSeq" id="WP_102635876.1">
    <property type="nucleotide sequence ID" value="NZ_CADIJZ010000034.1"/>
</dbReference>
<dbReference type="AlphaFoldDB" id="A0A2N7W4X9"/>
<gene>
    <name evidence="2" type="ORF">C0Z16_31090</name>
    <name evidence="1" type="ORF">LMG27174_06313</name>
</gene>
<dbReference type="EMBL" id="CADIJZ010000034">
    <property type="protein sequence ID" value="CAB3736780.1"/>
    <property type="molecule type" value="Genomic_DNA"/>
</dbReference>
<dbReference type="EMBL" id="PNXY01000035">
    <property type="protein sequence ID" value="PMS24446.1"/>
    <property type="molecule type" value="Genomic_DNA"/>
</dbReference>
<proteinExistence type="predicted"/>
<accession>A0A2N7W4X9</accession>
<keyword evidence="3" id="KW-1185">Reference proteome</keyword>
<dbReference type="OrthoDB" id="9132023at2"/>
<reference evidence="1 4" key="2">
    <citation type="submission" date="2020-04" db="EMBL/GenBank/DDBJ databases">
        <authorList>
            <person name="De Canck E."/>
        </authorList>
    </citation>
    <scope>NUCLEOTIDE SEQUENCE [LARGE SCALE GENOMIC DNA]</scope>
    <source>
        <strain evidence="1 4">LMG 27174</strain>
    </source>
</reference>
<evidence type="ECO:0000313" key="4">
    <source>
        <dbReference type="Proteomes" id="UP000494205"/>
    </source>
</evidence>
<sequence length="150" mass="17093">MNGWDAVFFPPSKRYAEEKALRLRLMTGVRRLSTIRARDVFALMCGYADWDDLDDNLVNDRTTVTVWDDELDPDTFSERMDMQLGPLAAALHVSVNRAMAILDALQPSQRPDAPTVDGFCAKFDEWLVHMRPPRTSQPQGNWRAPLRSGK</sequence>
<dbReference type="Proteomes" id="UP000235659">
    <property type="component" value="Unassembled WGS sequence"/>
</dbReference>